<dbReference type="VEuPathDB" id="FungiDB:PYU1_G005821"/>
<dbReference type="HOGENOM" id="CLU_2547531_0_0_1"/>
<protein>
    <submittedName>
        <fullName evidence="2">Uncharacterized protein</fullName>
    </submittedName>
</protein>
<sequence length="86" mass="9787">MIDRRYHRSLQLFTWGACAAMTTKLVFFTDYSTRRGREHPHVFTDIQKFADKKLDEFFGVDSIVASSKDQQPPAAPKAPAPPSTKE</sequence>
<name>K3WLJ1_GLOUD</name>
<dbReference type="eggNOG" id="ENOG502SEFB">
    <property type="taxonomic scope" value="Eukaryota"/>
</dbReference>
<dbReference type="EnsemblProtists" id="PYU1_T005833">
    <property type="protein sequence ID" value="PYU1_T005833"/>
    <property type="gene ID" value="PYU1_G005821"/>
</dbReference>
<reference evidence="3" key="2">
    <citation type="submission" date="2010-04" db="EMBL/GenBank/DDBJ databases">
        <authorList>
            <person name="Buell R."/>
            <person name="Hamilton J."/>
            <person name="Hostetler J."/>
        </authorList>
    </citation>
    <scope>NUCLEOTIDE SEQUENCE [LARGE SCALE GENOMIC DNA]</scope>
    <source>
        <strain evidence="3">DAOM:BR144</strain>
    </source>
</reference>
<dbReference type="InParanoid" id="K3WLJ1"/>
<dbReference type="OMA" id="HCFSALQ"/>
<proteinExistence type="predicted"/>
<dbReference type="EMBL" id="GL376573">
    <property type="status" value="NOT_ANNOTATED_CDS"/>
    <property type="molecule type" value="Genomic_DNA"/>
</dbReference>
<feature type="compositionally biased region" description="Pro residues" evidence="1">
    <location>
        <begin position="73"/>
        <end position="86"/>
    </location>
</feature>
<organism evidence="2 3">
    <name type="scientific">Globisporangium ultimum (strain ATCC 200006 / CBS 805.95 / DAOM BR144)</name>
    <name type="common">Pythium ultimum</name>
    <dbReference type="NCBI Taxonomy" id="431595"/>
    <lineage>
        <taxon>Eukaryota</taxon>
        <taxon>Sar</taxon>
        <taxon>Stramenopiles</taxon>
        <taxon>Oomycota</taxon>
        <taxon>Peronosporomycetes</taxon>
        <taxon>Pythiales</taxon>
        <taxon>Pythiaceae</taxon>
        <taxon>Globisporangium</taxon>
    </lineage>
</organism>
<evidence type="ECO:0000313" key="3">
    <source>
        <dbReference type="Proteomes" id="UP000019132"/>
    </source>
</evidence>
<reference evidence="2" key="3">
    <citation type="submission" date="2015-02" db="UniProtKB">
        <authorList>
            <consortium name="EnsemblProtists"/>
        </authorList>
    </citation>
    <scope>IDENTIFICATION</scope>
    <source>
        <strain evidence="2">DAOM BR144</strain>
    </source>
</reference>
<evidence type="ECO:0000313" key="2">
    <source>
        <dbReference type="EnsemblProtists" id="PYU1_T005833"/>
    </source>
</evidence>
<keyword evidence="3" id="KW-1185">Reference proteome</keyword>
<dbReference type="AlphaFoldDB" id="K3WLJ1"/>
<dbReference type="Proteomes" id="UP000019132">
    <property type="component" value="Unassembled WGS sequence"/>
</dbReference>
<reference evidence="3" key="1">
    <citation type="journal article" date="2010" name="Genome Biol.">
        <title>Genome sequence of the necrotrophic plant pathogen Pythium ultimum reveals original pathogenicity mechanisms and effector repertoire.</title>
        <authorList>
            <person name="Levesque C.A."/>
            <person name="Brouwer H."/>
            <person name="Cano L."/>
            <person name="Hamilton J.P."/>
            <person name="Holt C."/>
            <person name="Huitema E."/>
            <person name="Raffaele S."/>
            <person name="Robideau G.P."/>
            <person name="Thines M."/>
            <person name="Win J."/>
            <person name="Zerillo M.M."/>
            <person name="Beakes G.W."/>
            <person name="Boore J.L."/>
            <person name="Busam D."/>
            <person name="Dumas B."/>
            <person name="Ferriera S."/>
            <person name="Fuerstenberg S.I."/>
            <person name="Gachon C.M."/>
            <person name="Gaulin E."/>
            <person name="Govers F."/>
            <person name="Grenville-Briggs L."/>
            <person name="Horner N."/>
            <person name="Hostetler J."/>
            <person name="Jiang R.H."/>
            <person name="Johnson J."/>
            <person name="Krajaejun T."/>
            <person name="Lin H."/>
            <person name="Meijer H.J."/>
            <person name="Moore B."/>
            <person name="Morris P."/>
            <person name="Phuntmart V."/>
            <person name="Puiu D."/>
            <person name="Shetty J."/>
            <person name="Stajich J.E."/>
            <person name="Tripathy S."/>
            <person name="Wawra S."/>
            <person name="van West P."/>
            <person name="Whitty B.R."/>
            <person name="Coutinho P.M."/>
            <person name="Henrissat B."/>
            <person name="Martin F."/>
            <person name="Thomas P.D."/>
            <person name="Tyler B.M."/>
            <person name="De Vries R.P."/>
            <person name="Kamoun S."/>
            <person name="Yandell M."/>
            <person name="Tisserat N."/>
            <person name="Buell C.R."/>
        </authorList>
    </citation>
    <scope>NUCLEOTIDE SEQUENCE</scope>
    <source>
        <strain evidence="3">DAOM:BR144</strain>
    </source>
</reference>
<evidence type="ECO:0000256" key="1">
    <source>
        <dbReference type="SAM" id="MobiDB-lite"/>
    </source>
</evidence>
<accession>K3WLJ1</accession>
<feature type="region of interest" description="Disordered" evidence="1">
    <location>
        <begin position="64"/>
        <end position="86"/>
    </location>
</feature>